<dbReference type="Gene3D" id="2.60.40.10">
    <property type="entry name" value="Immunoglobulins"/>
    <property type="match status" value="2"/>
</dbReference>
<dbReference type="EMBL" id="UINC01175157">
    <property type="protein sequence ID" value="SVD81637.1"/>
    <property type="molecule type" value="Genomic_DNA"/>
</dbReference>
<gene>
    <name evidence="2" type="ORF">METZ01_LOCUS434491</name>
</gene>
<dbReference type="InterPro" id="IPR013783">
    <property type="entry name" value="Ig-like_fold"/>
</dbReference>
<name>A0A382YEA5_9ZZZZ</name>
<feature type="domain" description="Bacterial Ig-like" evidence="1">
    <location>
        <begin position="122"/>
        <end position="204"/>
    </location>
</feature>
<sequence length="264" mass="26909">TLVKDTALPTLVIDNPLMTDNKVNNVEQAAVVISGTSNAEDNQDVTLMITDGDIPQNTVNATVTVTGGVWTYTADISALFDGTITITANVFDLADNPAAPATRTLVKDIVAPTLAIDNPLMTDNIVNNSEQAAVVISGTSNAENGQTVTLTITGSTIIIVTATVTGGAWTYTADISSLADGNIAITADVSDLAGNPATQAPKTVAKDAALPTLAIDEPLITDDAVNNTEKSAVVISGTSNAENGQDVTLTITDGANPLTVTATV</sequence>
<dbReference type="AlphaFoldDB" id="A0A382YEA5"/>
<proteinExistence type="predicted"/>
<feature type="non-terminal residue" evidence="2">
    <location>
        <position position="1"/>
    </location>
</feature>
<dbReference type="InterPro" id="IPR044016">
    <property type="entry name" value="Big_13"/>
</dbReference>
<protein>
    <recommendedName>
        <fullName evidence="1">Bacterial Ig-like domain-containing protein</fullName>
    </recommendedName>
</protein>
<evidence type="ECO:0000313" key="2">
    <source>
        <dbReference type="EMBL" id="SVD81637.1"/>
    </source>
</evidence>
<evidence type="ECO:0000259" key="1">
    <source>
        <dbReference type="Pfam" id="PF19077"/>
    </source>
</evidence>
<dbReference type="NCBIfam" id="NF033510">
    <property type="entry name" value="Ca_tandemer"/>
    <property type="match status" value="3"/>
</dbReference>
<accession>A0A382YEA5</accession>
<feature type="non-terminal residue" evidence="2">
    <location>
        <position position="264"/>
    </location>
</feature>
<organism evidence="2">
    <name type="scientific">marine metagenome</name>
    <dbReference type="NCBI Taxonomy" id="408172"/>
    <lineage>
        <taxon>unclassified sequences</taxon>
        <taxon>metagenomes</taxon>
        <taxon>ecological metagenomes</taxon>
    </lineage>
</organism>
<reference evidence="2" key="1">
    <citation type="submission" date="2018-05" db="EMBL/GenBank/DDBJ databases">
        <authorList>
            <person name="Lanie J.A."/>
            <person name="Ng W.-L."/>
            <person name="Kazmierczak K.M."/>
            <person name="Andrzejewski T.M."/>
            <person name="Davidsen T.M."/>
            <person name="Wayne K.J."/>
            <person name="Tettelin H."/>
            <person name="Glass J.I."/>
            <person name="Rusch D."/>
            <person name="Podicherti R."/>
            <person name="Tsui H.-C.T."/>
            <person name="Winkler M.E."/>
        </authorList>
    </citation>
    <scope>NUCLEOTIDE SEQUENCE</scope>
</reference>
<dbReference type="Pfam" id="PF19077">
    <property type="entry name" value="Big_13"/>
    <property type="match status" value="1"/>
</dbReference>